<dbReference type="GO" id="GO:0004071">
    <property type="term" value="F:aspartate-ammonia ligase activity"/>
    <property type="evidence" value="ECO:0007669"/>
    <property type="project" value="InterPro"/>
</dbReference>
<dbReference type="AlphaFoldDB" id="A0AAD3HCU6"/>
<reference evidence="8 9" key="1">
    <citation type="journal article" date="2021" name="Sci. Rep.">
        <title>The genome of the diatom Chaetoceros tenuissimus carries an ancient integrated fragment of an extant virus.</title>
        <authorList>
            <person name="Hongo Y."/>
            <person name="Kimura K."/>
            <person name="Takaki Y."/>
            <person name="Yoshida Y."/>
            <person name="Baba S."/>
            <person name="Kobayashi G."/>
            <person name="Nagasaki K."/>
            <person name="Hano T."/>
            <person name="Tomaru Y."/>
        </authorList>
    </citation>
    <scope>NUCLEOTIDE SEQUENCE [LARGE SCALE GENOMIC DNA]</scope>
    <source>
        <strain evidence="8 9">NIES-3715</strain>
    </source>
</reference>
<proteinExistence type="predicted"/>
<accession>A0AAD3HCU6</accession>
<keyword evidence="4" id="KW-0547">Nucleotide-binding</keyword>
<dbReference type="NCBIfam" id="TIGR00669">
    <property type="entry name" value="asnA"/>
    <property type="match status" value="1"/>
</dbReference>
<evidence type="ECO:0000259" key="7">
    <source>
        <dbReference type="PROSITE" id="PS50862"/>
    </source>
</evidence>
<dbReference type="PROSITE" id="PS50862">
    <property type="entry name" value="AA_TRNA_LIGASE_II"/>
    <property type="match status" value="1"/>
</dbReference>
<dbReference type="EMBL" id="BLLK01000062">
    <property type="protein sequence ID" value="GFH58910.1"/>
    <property type="molecule type" value="Genomic_DNA"/>
</dbReference>
<dbReference type="GO" id="GO:0005524">
    <property type="term" value="F:ATP binding"/>
    <property type="evidence" value="ECO:0007669"/>
    <property type="project" value="UniProtKB-KW"/>
</dbReference>
<evidence type="ECO:0000256" key="1">
    <source>
        <dbReference type="ARBA" id="ARBA00022490"/>
    </source>
</evidence>
<evidence type="ECO:0000256" key="6">
    <source>
        <dbReference type="ARBA" id="ARBA00022888"/>
    </source>
</evidence>
<name>A0AAD3HCU6_9STRA</name>
<dbReference type="Gene3D" id="3.30.930.10">
    <property type="entry name" value="Bira Bifunctional Protein, Domain 2"/>
    <property type="match status" value="1"/>
</dbReference>
<dbReference type="InterPro" id="IPR045864">
    <property type="entry name" value="aa-tRNA-synth_II/BPL/LPL"/>
</dbReference>
<evidence type="ECO:0000256" key="5">
    <source>
        <dbReference type="ARBA" id="ARBA00022840"/>
    </source>
</evidence>
<dbReference type="PANTHER" id="PTHR30073">
    <property type="entry name" value="ASPARTATE--AMMONIA LIGASE"/>
    <property type="match status" value="1"/>
</dbReference>
<evidence type="ECO:0000256" key="4">
    <source>
        <dbReference type="ARBA" id="ARBA00022741"/>
    </source>
</evidence>
<sequence length="380" mass="43189">MVGLPTRSISSFHKLIMATHFDKSKPLAGLPPKEVLENYKPQITNKLELEAALTLIKTSFEEKLKANVNLTRVSAPLFVAKSSGFNDNLNGIERPATFAPRDFEDVKLEVPFSLAKWKRWALHYYEVPAGQGIVTDFRGLRCDDDVDFTHSLYVDQFDWEKHITSEDRNEEYLMETVKKIYKALYDTEKELAAKFGVEPYLPEEITFISSDVANKEYPDATAKERENIYCKKHKAVFYMGIGGKKADGSLRHDGRAPDYDDWITNRSCGGTGLNGDILVWNPLLDQSFEISSMGIRVNPEVLLKQLELCGDNDRKELVWHQMLLDGTLPQTIGGGIGQSRLCQFMLRCAHIGEVQHGWYNPEEVEILKNHNCKLLGLGEW</sequence>
<dbReference type="PANTHER" id="PTHR30073:SF5">
    <property type="entry name" value="ASPARTATE--AMMONIA LIGASE"/>
    <property type="match status" value="1"/>
</dbReference>
<keyword evidence="9" id="KW-1185">Reference proteome</keyword>
<protein>
    <recommendedName>
        <fullName evidence="7">Aminoacyl-transfer RNA synthetases class-II family profile domain-containing protein</fullName>
    </recommendedName>
</protein>
<dbReference type="InterPro" id="IPR006195">
    <property type="entry name" value="aa-tRNA-synth_II"/>
</dbReference>
<evidence type="ECO:0000313" key="9">
    <source>
        <dbReference type="Proteomes" id="UP001054902"/>
    </source>
</evidence>
<dbReference type="PIRSF" id="PIRSF001555">
    <property type="entry name" value="Asp_ammon_ligase"/>
    <property type="match status" value="1"/>
</dbReference>
<keyword evidence="5" id="KW-0067">ATP-binding</keyword>
<keyword evidence="6" id="KW-0061">Asparagine biosynthesis</keyword>
<keyword evidence="3" id="KW-0028">Amino-acid biosynthesis</keyword>
<feature type="domain" description="Aminoacyl-transfer RNA synthetases class-II family profile" evidence="7">
    <location>
        <begin position="137"/>
        <end position="361"/>
    </location>
</feature>
<organism evidence="8 9">
    <name type="scientific">Chaetoceros tenuissimus</name>
    <dbReference type="NCBI Taxonomy" id="426638"/>
    <lineage>
        <taxon>Eukaryota</taxon>
        <taxon>Sar</taxon>
        <taxon>Stramenopiles</taxon>
        <taxon>Ochrophyta</taxon>
        <taxon>Bacillariophyta</taxon>
        <taxon>Coscinodiscophyceae</taxon>
        <taxon>Chaetocerotophycidae</taxon>
        <taxon>Chaetocerotales</taxon>
        <taxon>Chaetocerotaceae</taxon>
        <taxon>Chaetoceros</taxon>
    </lineage>
</organism>
<dbReference type="Proteomes" id="UP001054902">
    <property type="component" value="Unassembled WGS sequence"/>
</dbReference>
<dbReference type="Pfam" id="PF03590">
    <property type="entry name" value="AsnA"/>
    <property type="match status" value="1"/>
</dbReference>
<dbReference type="InterPro" id="IPR004618">
    <property type="entry name" value="AsnA"/>
</dbReference>
<gene>
    <name evidence="8" type="ORF">CTEN210_15386</name>
</gene>
<comment type="caution">
    <text evidence="8">The sequence shown here is derived from an EMBL/GenBank/DDBJ whole genome shotgun (WGS) entry which is preliminary data.</text>
</comment>
<keyword evidence="2" id="KW-0436">Ligase</keyword>
<dbReference type="GO" id="GO:0006529">
    <property type="term" value="P:asparagine biosynthetic process"/>
    <property type="evidence" value="ECO:0007669"/>
    <property type="project" value="UniProtKB-KW"/>
</dbReference>
<keyword evidence="1" id="KW-0963">Cytoplasm</keyword>
<dbReference type="GO" id="GO:0005829">
    <property type="term" value="C:cytosol"/>
    <property type="evidence" value="ECO:0007669"/>
    <property type="project" value="TreeGrafter"/>
</dbReference>
<evidence type="ECO:0000256" key="2">
    <source>
        <dbReference type="ARBA" id="ARBA00022598"/>
    </source>
</evidence>
<dbReference type="SUPFAM" id="SSF55681">
    <property type="entry name" value="Class II aaRS and biotin synthetases"/>
    <property type="match status" value="1"/>
</dbReference>
<evidence type="ECO:0000256" key="3">
    <source>
        <dbReference type="ARBA" id="ARBA00022605"/>
    </source>
</evidence>
<evidence type="ECO:0000313" key="8">
    <source>
        <dbReference type="EMBL" id="GFH58910.1"/>
    </source>
</evidence>